<protein>
    <recommendedName>
        <fullName evidence="3 5">6-carboxy-5,6,7,8-tetrahydropterin synthase</fullName>
        <ecNumber evidence="5">4.-.-.-</ecNumber>
    </recommendedName>
</protein>
<dbReference type="Gene3D" id="3.30.479.10">
    <property type="entry name" value="6-pyruvoyl tetrahydropterin synthase/QueD"/>
    <property type="match status" value="1"/>
</dbReference>
<dbReference type="NCBIfam" id="TIGR03367">
    <property type="entry name" value="queuosine_QueD"/>
    <property type="match status" value="1"/>
</dbReference>
<dbReference type="Pfam" id="PF01242">
    <property type="entry name" value="PTPS"/>
    <property type="match status" value="1"/>
</dbReference>
<feature type="active site" description="Charge relay system" evidence="6">
    <location>
        <position position="71"/>
    </location>
</feature>
<dbReference type="Proteomes" id="UP001321786">
    <property type="component" value="Chromosome"/>
</dbReference>
<feature type="binding site" evidence="7">
    <location>
        <position position="27"/>
    </location>
    <ligand>
        <name>Zn(2+)</name>
        <dbReference type="ChEBI" id="CHEBI:29105"/>
    </ligand>
</feature>
<keyword evidence="5" id="KW-0456">Lyase</keyword>
<dbReference type="SUPFAM" id="SSF55620">
    <property type="entry name" value="Tetrahydrobiopterin biosynthesis enzymes-like"/>
    <property type="match status" value="1"/>
</dbReference>
<evidence type="ECO:0000256" key="2">
    <source>
        <dbReference type="ARBA" id="ARBA00008900"/>
    </source>
</evidence>
<dbReference type="EMBL" id="AP028654">
    <property type="protein sequence ID" value="BEP28875.1"/>
    <property type="molecule type" value="Genomic_DNA"/>
</dbReference>
<organism evidence="8 9">
    <name type="scientific">Helicovermis profundi</name>
    <dbReference type="NCBI Taxonomy" id="3065157"/>
    <lineage>
        <taxon>Bacteria</taxon>
        <taxon>Bacillati</taxon>
        <taxon>Bacillota</taxon>
        <taxon>Clostridia</taxon>
        <taxon>Helicovermis</taxon>
    </lineage>
</organism>
<dbReference type="GO" id="GO:0046872">
    <property type="term" value="F:metal ion binding"/>
    <property type="evidence" value="ECO:0007669"/>
    <property type="project" value="UniProtKB-KW"/>
</dbReference>
<comment type="pathway">
    <text evidence="1 5">Purine metabolism; 7-cyano-7-deazaguanine biosynthesis.</text>
</comment>
<evidence type="ECO:0000313" key="9">
    <source>
        <dbReference type="Proteomes" id="UP001321786"/>
    </source>
</evidence>
<dbReference type="RefSeq" id="WP_338537177.1">
    <property type="nucleotide sequence ID" value="NZ_AP028654.1"/>
</dbReference>
<dbReference type="PANTHER" id="PTHR12589:SF8">
    <property type="entry name" value="6-CARBOXY-5,6,7,8-TETRAHYDROPTERIN SYNTHASE"/>
    <property type="match status" value="1"/>
</dbReference>
<dbReference type="GO" id="GO:0070497">
    <property type="term" value="F:6-carboxytetrahydropterin synthase activity"/>
    <property type="evidence" value="ECO:0007669"/>
    <property type="project" value="UniProtKB-EC"/>
</dbReference>
<dbReference type="PIRSF" id="PIRSF006113">
    <property type="entry name" value="PTP_synth"/>
    <property type="match status" value="1"/>
</dbReference>
<evidence type="ECO:0000256" key="3">
    <source>
        <dbReference type="ARBA" id="ARBA00018141"/>
    </source>
</evidence>
<dbReference type="GO" id="GO:0008616">
    <property type="term" value="P:tRNA queuosine(34) biosynthetic process"/>
    <property type="evidence" value="ECO:0007669"/>
    <property type="project" value="UniProtKB-KW"/>
</dbReference>
<comment type="similarity">
    <text evidence="2 5">Belongs to the PTPS family. QueD subfamily.</text>
</comment>
<dbReference type="InterPro" id="IPR007115">
    <property type="entry name" value="6-PTP_synth/QueD"/>
</dbReference>
<evidence type="ECO:0000313" key="8">
    <source>
        <dbReference type="EMBL" id="BEP28875.1"/>
    </source>
</evidence>
<evidence type="ECO:0000256" key="4">
    <source>
        <dbReference type="ARBA" id="ARBA00048807"/>
    </source>
</evidence>
<keyword evidence="5 7" id="KW-0479">Metal-binding</keyword>
<name>A0AAU9E4G4_9FIRM</name>
<evidence type="ECO:0000256" key="1">
    <source>
        <dbReference type="ARBA" id="ARBA00005061"/>
    </source>
</evidence>
<feature type="active site" description="Charge relay system" evidence="6">
    <location>
        <position position="129"/>
    </location>
</feature>
<evidence type="ECO:0000256" key="7">
    <source>
        <dbReference type="PIRSR" id="PIRSR006113-2"/>
    </source>
</evidence>
<dbReference type="EC" id="4.-.-.-" evidence="5"/>
<proteinExistence type="inferred from homology"/>
<reference evidence="8 9" key="1">
    <citation type="submission" date="2023-08" db="EMBL/GenBank/DDBJ databases">
        <title>Helicovermis profunda gen. nov., sp. nov., a novel mesophilic, fermentative bacterium within the Bacillota from a deep-sea hydrothermal vent chimney.</title>
        <authorList>
            <person name="Miyazaki U."/>
            <person name="Mizutani D."/>
            <person name="Hashimoto Y."/>
            <person name="Tame A."/>
            <person name="Sawayama S."/>
            <person name="Miyazaki J."/>
            <person name="Takai K."/>
            <person name="Nakagawa S."/>
        </authorList>
    </citation>
    <scope>NUCLEOTIDE SEQUENCE [LARGE SCALE GENOMIC DNA]</scope>
    <source>
        <strain evidence="8 9">S502</strain>
    </source>
</reference>
<dbReference type="InterPro" id="IPR038418">
    <property type="entry name" value="6-PTP_synth/QueD_sf"/>
</dbReference>
<feature type="binding site" evidence="7">
    <location>
        <position position="14"/>
    </location>
    <ligand>
        <name>Zn(2+)</name>
        <dbReference type="ChEBI" id="CHEBI:29105"/>
    </ligand>
</feature>
<feature type="binding site" evidence="7">
    <location>
        <position position="29"/>
    </location>
    <ligand>
        <name>Zn(2+)</name>
        <dbReference type="ChEBI" id="CHEBI:29105"/>
    </ligand>
</feature>
<dbReference type="KEGG" id="hprf:HLPR_12060"/>
<keyword evidence="5" id="KW-0671">Queuosine biosynthesis</keyword>
<dbReference type="PANTHER" id="PTHR12589">
    <property type="entry name" value="PYRUVOYL TETRAHYDROBIOPTERIN SYNTHASE"/>
    <property type="match status" value="1"/>
</dbReference>
<evidence type="ECO:0000256" key="5">
    <source>
        <dbReference type="PIRNR" id="PIRNR006113"/>
    </source>
</evidence>
<dbReference type="AlphaFoldDB" id="A0AAU9E4G4"/>
<sequence>MYLLKSESSFDSAHFLHGYKGKCSNIHGHRWRVEANVYADELQEKGELKGMVIDFGDIKSALKDIADFFDHSLIYEKGTLNLELIKLLNNENFRLIEVKFRPTAENFAKHIFDLLEEKEFNVVSVTVYETPSNSATYVK</sequence>
<keyword evidence="5 7" id="KW-0862">Zinc</keyword>
<evidence type="ECO:0000256" key="6">
    <source>
        <dbReference type="PIRSR" id="PIRSR006113-1"/>
    </source>
</evidence>
<gene>
    <name evidence="8" type="primary">queD</name>
    <name evidence="8" type="ORF">HLPR_12060</name>
</gene>
<comment type="catalytic activity">
    <reaction evidence="4 5">
        <text>7,8-dihydroneopterin 3'-triphosphate + H2O = 6-carboxy-5,6,7,8-tetrahydropterin + triphosphate + acetaldehyde + 2 H(+)</text>
        <dbReference type="Rhea" id="RHEA:27966"/>
        <dbReference type="ChEBI" id="CHEBI:15343"/>
        <dbReference type="ChEBI" id="CHEBI:15377"/>
        <dbReference type="ChEBI" id="CHEBI:15378"/>
        <dbReference type="ChEBI" id="CHEBI:18036"/>
        <dbReference type="ChEBI" id="CHEBI:58462"/>
        <dbReference type="ChEBI" id="CHEBI:61032"/>
        <dbReference type="EC" id="4.1.2.50"/>
    </reaction>
</comment>
<feature type="active site" description="Proton acceptor" evidence="6">
    <location>
        <position position="23"/>
    </location>
</feature>
<comment type="cofactor">
    <cofactor evidence="5 7">
        <name>Zn(2+)</name>
        <dbReference type="ChEBI" id="CHEBI:29105"/>
    </cofactor>
    <text evidence="5 7">Binds 1 zinc ion per subunit.</text>
</comment>
<accession>A0AAU9E4G4</accession>
<keyword evidence="9" id="KW-1185">Reference proteome</keyword>